<sequence>MDESKWIALVQALNPSAVVNGTSMEEPPEGSVVTQDQVDRDMEQLYQAMAEYFQQENMMEKVSIGKGNGYVFISFNDTVFFRPNEY</sequence>
<evidence type="ECO:0000313" key="2">
    <source>
        <dbReference type="Proteomes" id="UP000653002"/>
    </source>
</evidence>
<protein>
    <submittedName>
        <fullName evidence="1">Uncharacterized protein</fullName>
    </submittedName>
</protein>
<gene>
    <name evidence="1" type="ORF">GUH15_07540</name>
</gene>
<name>A0A8I0H5S3_XANCI</name>
<dbReference type="AlphaFoldDB" id="A0A8I0H5S3"/>
<accession>A0A8I0H5S3</accession>
<reference evidence="1" key="1">
    <citation type="submission" date="2020-01" db="EMBL/GenBank/DDBJ databases">
        <authorList>
            <person name="Richard D."/>
        </authorList>
    </citation>
    <scope>NUCLEOTIDE SEQUENCE</scope>
    <source>
        <strain evidence="1">JP541</strain>
    </source>
</reference>
<proteinExistence type="predicted"/>
<feature type="non-terminal residue" evidence="1">
    <location>
        <position position="86"/>
    </location>
</feature>
<dbReference type="Proteomes" id="UP000653002">
    <property type="component" value="Unassembled WGS sequence"/>
</dbReference>
<dbReference type="EMBL" id="JAABFR010000476">
    <property type="protein sequence ID" value="MBD4335910.1"/>
    <property type="molecule type" value="Genomic_DNA"/>
</dbReference>
<comment type="caution">
    <text evidence="1">The sequence shown here is derived from an EMBL/GenBank/DDBJ whole genome shotgun (WGS) entry which is preliminary data.</text>
</comment>
<organism evidence="1 2">
    <name type="scientific">Xanthomonas citri pv. citri</name>
    <dbReference type="NCBI Taxonomy" id="611301"/>
    <lineage>
        <taxon>Bacteria</taxon>
        <taxon>Pseudomonadati</taxon>
        <taxon>Pseudomonadota</taxon>
        <taxon>Gammaproteobacteria</taxon>
        <taxon>Lysobacterales</taxon>
        <taxon>Lysobacteraceae</taxon>
        <taxon>Xanthomonas</taxon>
    </lineage>
</organism>
<evidence type="ECO:0000313" key="1">
    <source>
        <dbReference type="EMBL" id="MBD4335910.1"/>
    </source>
</evidence>